<dbReference type="Proteomes" id="UP000016600">
    <property type="component" value="Unassembled WGS sequence"/>
</dbReference>
<dbReference type="AlphaFoldDB" id="U2MU01"/>
<dbReference type="EMBL" id="AWET01000021">
    <property type="protein sequence ID" value="ERK02719.1"/>
    <property type="molecule type" value="Genomic_DNA"/>
</dbReference>
<protein>
    <submittedName>
        <fullName evidence="1">Uncharacterized protein</fullName>
    </submittedName>
</protein>
<organism evidence="1 2">
    <name type="scientific">Hoylesella pleuritidis F0068</name>
    <dbReference type="NCBI Taxonomy" id="1081904"/>
    <lineage>
        <taxon>Bacteria</taxon>
        <taxon>Pseudomonadati</taxon>
        <taxon>Bacteroidota</taxon>
        <taxon>Bacteroidia</taxon>
        <taxon>Bacteroidales</taxon>
        <taxon>Prevotellaceae</taxon>
        <taxon>Hoylesella</taxon>
    </lineage>
</organism>
<comment type="caution">
    <text evidence="1">The sequence shown here is derived from an EMBL/GenBank/DDBJ whole genome shotgun (WGS) entry which is preliminary data.</text>
</comment>
<accession>U2MU01</accession>
<dbReference type="PATRIC" id="fig|1081904.3.peg.1036"/>
<name>U2MU01_9BACT</name>
<evidence type="ECO:0000313" key="2">
    <source>
        <dbReference type="Proteomes" id="UP000016600"/>
    </source>
</evidence>
<gene>
    <name evidence="1" type="ORF">HMPREF1218_1417</name>
</gene>
<reference evidence="1 2" key="1">
    <citation type="submission" date="2013-08" db="EMBL/GenBank/DDBJ databases">
        <authorList>
            <person name="Durkin A.S."/>
            <person name="Haft D.R."/>
            <person name="McCorrison J."/>
            <person name="Torralba M."/>
            <person name="Gillis M."/>
            <person name="Haft D.H."/>
            <person name="Methe B."/>
            <person name="Sutton G."/>
            <person name="Nelson K.E."/>
        </authorList>
    </citation>
    <scope>NUCLEOTIDE SEQUENCE [LARGE SCALE GENOMIC DNA]</scope>
    <source>
        <strain evidence="1 2">F0068</strain>
    </source>
</reference>
<evidence type="ECO:0000313" key="1">
    <source>
        <dbReference type="EMBL" id="ERK02719.1"/>
    </source>
</evidence>
<sequence length="93" mass="10993">MIEMANNKLKDSYEIRLRCATCGCEDQFEFNDDKSYIKCTFCNREYFGGIEELKDLNQEAFDDAKAEMEKDVASYIKDQLKKTFKDNKHIKIK</sequence>
<proteinExistence type="predicted"/>
<keyword evidence="2" id="KW-1185">Reference proteome</keyword>